<feature type="region of interest" description="Disordered" evidence="1">
    <location>
        <begin position="65"/>
        <end position="84"/>
    </location>
</feature>
<name>A0ABR1RV49_9PEZI</name>
<reference evidence="2 3" key="1">
    <citation type="submission" date="2023-01" db="EMBL/GenBank/DDBJ databases">
        <title>Analysis of 21 Apiospora genomes using comparative genomics revels a genus with tremendous synthesis potential of carbohydrate active enzymes and secondary metabolites.</title>
        <authorList>
            <person name="Sorensen T."/>
        </authorList>
    </citation>
    <scope>NUCLEOTIDE SEQUENCE [LARGE SCALE GENOMIC DNA]</scope>
    <source>
        <strain evidence="2 3">CBS 20057</strain>
    </source>
</reference>
<evidence type="ECO:0000313" key="3">
    <source>
        <dbReference type="Proteomes" id="UP001396898"/>
    </source>
</evidence>
<organism evidence="2 3">
    <name type="scientific">Apiospora marii</name>
    <dbReference type="NCBI Taxonomy" id="335849"/>
    <lineage>
        <taxon>Eukaryota</taxon>
        <taxon>Fungi</taxon>
        <taxon>Dikarya</taxon>
        <taxon>Ascomycota</taxon>
        <taxon>Pezizomycotina</taxon>
        <taxon>Sordariomycetes</taxon>
        <taxon>Xylariomycetidae</taxon>
        <taxon>Amphisphaeriales</taxon>
        <taxon>Apiosporaceae</taxon>
        <taxon>Apiospora</taxon>
    </lineage>
</organism>
<gene>
    <name evidence="2" type="ORF">PG991_008026</name>
</gene>
<evidence type="ECO:0000313" key="2">
    <source>
        <dbReference type="EMBL" id="KAK8018836.1"/>
    </source>
</evidence>
<sequence>MDPNKDILLGPGGLYLRLTPDQIAAILFCIVCVALEQRDKDRKVTPPEIQLRQYEHLGHYAPKAVASKRPVDRRGTSGPAASAASAATRAANSAVNDFSSVERFEAVEEVLKSSKLVCKNIITNQDWLFRLAWNPEAELKRKNQNLVGNHRRDQQNKVGAQIMKDGIVEVADDGKVFLDHNGQKKELNLEANRKSSAPLQDFMDQRVPAIRLPEHARKEIL</sequence>
<protein>
    <submittedName>
        <fullName evidence="2">Uncharacterized protein</fullName>
    </submittedName>
</protein>
<accession>A0ABR1RV49</accession>
<comment type="caution">
    <text evidence="2">The sequence shown here is derived from an EMBL/GenBank/DDBJ whole genome shotgun (WGS) entry which is preliminary data.</text>
</comment>
<dbReference type="EMBL" id="JAQQWI010000010">
    <property type="protein sequence ID" value="KAK8018836.1"/>
    <property type="molecule type" value="Genomic_DNA"/>
</dbReference>
<dbReference type="Proteomes" id="UP001396898">
    <property type="component" value="Unassembled WGS sequence"/>
</dbReference>
<evidence type="ECO:0000256" key="1">
    <source>
        <dbReference type="SAM" id="MobiDB-lite"/>
    </source>
</evidence>
<proteinExistence type="predicted"/>
<keyword evidence="3" id="KW-1185">Reference proteome</keyword>